<reference evidence="2 3" key="1">
    <citation type="submission" date="2020-08" db="EMBL/GenBank/DDBJ databases">
        <title>Genomic Encyclopedia of Type Strains, Phase IV (KMG-V): Genome sequencing to study the core and pangenomes of soil and plant-associated prokaryotes.</title>
        <authorList>
            <person name="Whitman W."/>
        </authorList>
    </citation>
    <scope>NUCLEOTIDE SEQUENCE [LARGE SCALE GENOMIC DNA]</scope>
    <source>
        <strain evidence="2 3">SEMIA 4064</strain>
    </source>
</reference>
<accession>A0A7W9D4C3</accession>
<organism evidence="2 3">
    <name type="scientific">Rhizobium paranaense</name>
    <dbReference type="NCBI Taxonomy" id="1650438"/>
    <lineage>
        <taxon>Bacteria</taxon>
        <taxon>Pseudomonadati</taxon>
        <taxon>Pseudomonadota</taxon>
        <taxon>Alphaproteobacteria</taxon>
        <taxon>Hyphomicrobiales</taxon>
        <taxon>Rhizobiaceae</taxon>
        <taxon>Rhizobium/Agrobacterium group</taxon>
        <taxon>Rhizobium</taxon>
    </lineage>
</organism>
<evidence type="ECO:0000313" key="2">
    <source>
        <dbReference type="EMBL" id="MBB5577307.1"/>
    </source>
</evidence>
<dbReference type="RefSeq" id="WP_183940599.1">
    <property type="nucleotide sequence ID" value="NZ_JACHBI010000018.1"/>
</dbReference>
<protein>
    <submittedName>
        <fullName evidence="2">Uncharacterized protein (DUF2249 family)</fullName>
    </submittedName>
</protein>
<evidence type="ECO:0000259" key="1">
    <source>
        <dbReference type="Pfam" id="PF10006"/>
    </source>
</evidence>
<keyword evidence="3" id="KW-1185">Reference proteome</keyword>
<evidence type="ECO:0000313" key="3">
    <source>
        <dbReference type="Proteomes" id="UP000549882"/>
    </source>
</evidence>
<dbReference type="Proteomes" id="UP000549882">
    <property type="component" value="Unassembled WGS sequence"/>
</dbReference>
<proteinExistence type="predicted"/>
<comment type="caution">
    <text evidence="2">The sequence shown here is derived from an EMBL/GenBank/DDBJ whole genome shotgun (WGS) entry which is preliminary data.</text>
</comment>
<dbReference type="Pfam" id="PF10006">
    <property type="entry name" value="DUF2249"/>
    <property type="match status" value="2"/>
</dbReference>
<dbReference type="InterPro" id="IPR018720">
    <property type="entry name" value="DUF2249"/>
</dbReference>
<name>A0A7W9D4C3_9HYPH</name>
<sequence length="173" mass="19779">MVQLRELDVRQILRDGGMPFQLIMDTFASLAPGEGVRLHAIFEPRPLIRQLSQRGFTYTARRLAEDDWEIEFLPVAAADDARKGDAEAIWPEPVWNLDLTDLPPPEPMERILARLETMASGEVLFALLNREPVFLFNELKERGHEWIGNFDETGSVYRIMIRATPMDGSDARN</sequence>
<feature type="domain" description="DUF2249" evidence="1">
    <location>
        <begin position="97"/>
        <end position="162"/>
    </location>
</feature>
<dbReference type="AlphaFoldDB" id="A0A7W9D4C3"/>
<dbReference type="SUPFAM" id="SSF64307">
    <property type="entry name" value="SirA-like"/>
    <property type="match status" value="1"/>
</dbReference>
<dbReference type="InterPro" id="IPR036868">
    <property type="entry name" value="TusA-like_sf"/>
</dbReference>
<gene>
    <name evidence="2" type="ORF">GGD50_005959</name>
</gene>
<feature type="domain" description="DUF2249" evidence="1">
    <location>
        <begin position="6"/>
        <end position="72"/>
    </location>
</feature>
<dbReference type="EMBL" id="JACHBI010000018">
    <property type="protein sequence ID" value="MBB5577307.1"/>
    <property type="molecule type" value="Genomic_DNA"/>
</dbReference>